<feature type="domain" description="Redoxin" evidence="3">
    <location>
        <begin position="20"/>
        <end position="158"/>
    </location>
</feature>
<dbReference type="STRING" id="420662.Mpe_A1604"/>
<dbReference type="AlphaFoldDB" id="A2SG77"/>
<keyword evidence="1" id="KW-1015">Disulfide bond</keyword>
<dbReference type="RefSeq" id="WP_011829203.1">
    <property type="nucleotide sequence ID" value="NC_008825.1"/>
</dbReference>
<dbReference type="InterPro" id="IPR050455">
    <property type="entry name" value="Tpx_Peroxidase_subfamily"/>
</dbReference>
<keyword evidence="5" id="KW-1185">Reference proteome</keyword>
<evidence type="ECO:0000256" key="2">
    <source>
        <dbReference type="ARBA" id="ARBA00023284"/>
    </source>
</evidence>
<dbReference type="PANTHER" id="PTHR43110:SF1">
    <property type="entry name" value="THIOL PEROXIDASE"/>
    <property type="match status" value="1"/>
</dbReference>
<dbReference type="Proteomes" id="UP000000366">
    <property type="component" value="Chromosome"/>
</dbReference>
<dbReference type="eggNOG" id="COG2077">
    <property type="taxonomic scope" value="Bacteria"/>
</dbReference>
<dbReference type="GO" id="GO:0008379">
    <property type="term" value="F:thioredoxin peroxidase activity"/>
    <property type="evidence" value="ECO:0007669"/>
    <property type="project" value="InterPro"/>
</dbReference>
<evidence type="ECO:0000256" key="1">
    <source>
        <dbReference type="ARBA" id="ARBA00023157"/>
    </source>
</evidence>
<dbReference type="PANTHER" id="PTHR43110">
    <property type="entry name" value="THIOL PEROXIDASE"/>
    <property type="match status" value="1"/>
</dbReference>
<dbReference type="KEGG" id="mpt:Mpe_A1604"/>
<dbReference type="NCBIfam" id="NF001808">
    <property type="entry name" value="PRK00522.1"/>
    <property type="match status" value="1"/>
</dbReference>
<gene>
    <name evidence="4" type="ordered locus">Mpe_A1604</name>
</gene>
<dbReference type="EMBL" id="CP000555">
    <property type="protein sequence ID" value="ABM94566.1"/>
    <property type="molecule type" value="Genomic_DNA"/>
</dbReference>
<keyword evidence="2" id="KW-0676">Redox-active center</keyword>
<dbReference type="Pfam" id="PF08534">
    <property type="entry name" value="Redoxin"/>
    <property type="match status" value="1"/>
</dbReference>
<dbReference type="GO" id="GO:0004130">
    <property type="term" value="F:cytochrome-c peroxidase activity"/>
    <property type="evidence" value="ECO:0007669"/>
    <property type="project" value="UniProtKB-EC"/>
</dbReference>
<evidence type="ECO:0000259" key="3">
    <source>
        <dbReference type="Pfam" id="PF08534"/>
    </source>
</evidence>
<organism evidence="4 5">
    <name type="scientific">Methylibium petroleiphilum (strain ATCC BAA-1232 / LMG 22953 / PM1)</name>
    <dbReference type="NCBI Taxonomy" id="420662"/>
    <lineage>
        <taxon>Bacteria</taxon>
        <taxon>Pseudomonadati</taxon>
        <taxon>Pseudomonadota</taxon>
        <taxon>Betaproteobacteria</taxon>
        <taxon>Burkholderiales</taxon>
        <taxon>Sphaerotilaceae</taxon>
        <taxon>Methylibium</taxon>
    </lineage>
</organism>
<dbReference type="SUPFAM" id="SSF52833">
    <property type="entry name" value="Thioredoxin-like"/>
    <property type="match status" value="1"/>
</dbReference>
<name>A2SG77_METPP</name>
<dbReference type="Gene3D" id="3.40.30.10">
    <property type="entry name" value="Glutaredoxin"/>
    <property type="match status" value="1"/>
</dbReference>
<dbReference type="EC" id="1.11.1.5" evidence="4"/>
<dbReference type="HOGENOM" id="CLU_042529_12_2_4"/>
<protein>
    <submittedName>
        <fullName evidence="4">Thiol peroxidase (Atypical 2-Cys peroxiredoxin)</fullName>
        <ecNumber evidence="4">1.11.1.5</ecNumber>
    </submittedName>
</protein>
<dbReference type="CDD" id="cd03014">
    <property type="entry name" value="PRX_Atyp2cys"/>
    <property type="match status" value="1"/>
</dbReference>
<accession>A2SG77</accession>
<sequence length="169" mass="18389">MTRLTLKGTPVYTEGHLPVVGHEAPKFTLTGKDLVDVGLEQFGMQRKLLNIVPSLEMPTCAASLRRFNDHARQTPGTVVLSISHDLPFATQSRIDAAQLDRVVALSLFRSPHFARAYGVDIVSGPLKGLTARAVLVLDGHNRVLHAQLVREITDEPDYALAAAALTRSC</sequence>
<reference evidence="4 5" key="1">
    <citation type="journal article" date="2007" name="J. Bacteriol.">
        <title>Whole-genome analysis of the methyl tert-butyl ether-degrading beta-proteobacterium Methylibium petroleiphilum PM1.</title>
        <authorList>
            <person name="Kane S.R."/>
            <person name="Chakicherla A.Y."/>
            <person name="Chain P.S.G."/>
            <person name="Schmidt R."/>
            <person name="Shin M.W."/>
            <person name="Legler T.C."/>
            <person name="Scow K.M."/>
            <person name="Larimer F.W."/>
            <person name="Lucas S.M."/>
            <person name="Richardson P.M."/>
            <person name="Hristova K.R."/>
        </authorList>
    </citation>
    <scope>NUCLEOTIDE SEQUENCE [LARGE SCALE GENOMIC DNA]</scope>
    <source>
        <strain evidence="5">ATCC BAA-1232 / LMG 22953 / PM1</strain>
    </source>
</reference>
<dbReference type="InterPro" id="IPR036249">
    <property type="entry name" value="Thioredoxin-like_sf"/>
</dbReference>
<dbReference type="InterPro" id="IPR013740">
    <property type="entry name" value="Redoxin"/>
</dbReference>
<dbReference type="InterPro" id="IPR002065">
    <property type="entry name" value="TPX"/>
</dbReference>
<keyword evidence="4" id="KW-0560">Oxidoreductase</keyword>
<evidence type="ECO:0000313" key="4">
    <source>
        <dbReference type="EMBL" id="ABM94566.1"/>
    </source>
</evidence>
<proteinExistence type="predicted"/>
<keyword evidence="4" id="KW-0575">Peroxidase</keyword>
<evidence type="ECO:0000313" key="5">
    <source>
        <dbReference type="Proteomes" id="UP000000366"/>
    </source>
</evidence>